<dbReference type="Proteomes" id="UP000292136">
    <property type="component" value="Unassembled WGS sequence"/>
</dbReference>
<dbReference type="RefSeq" id="WP_130459510.1">
    <property type="nucleotide sequence ID" value="NZ_SHKM01000002.1"/>
</dbReference>
<dbReference type="EMBL" id="SHKM01000002">
    <property type="protein sequence ID" value="RZT76255.1"/>
    <property type="molecule type" value="Genomic_DNA"/>
</dbReference>
<proteinExistence type="predicted"/>
<evidence type="ECO:0000313" key="2">
    <source>
        <dbReference type="Proteomes" id="UP000292136"/>
    </source>
</evidence>
<keyword evidence="2" id="KW-1185">Reference proteome</keyword>
<sequence length="323" mass="35842">MLKKLEIDALKADIASIDAMLTSRTADDDPIGHFQYSARRDELLSSLQRIGNAPETHAEVGLFFGGAPVQGARGIYADFAGQVLDDYQALVSKRYCSREIGQLGTRGPVPQSGNSQLMITGTLRGSFGFVLEEAGSNNEILETPLMEVVEEISEILSRVGAEDETIFDEAASILDERTLVTLKQFFQKLDDGGATLRVVQGAHDFLLDRQSISLARARIQALEIEDQTTTYTGTLFLLPDSRRFDFYIPNDDGLRVIMKGTVSQAVIRQLEGQPEIGQAPIDARSIPQGPWRVEIRTREIRERNRAPRKVHTLIRLVNRADVT</sequence>
<comment type="caution">
    <text evidence="1">The sequence shown here is derived from an EMBL/GenBank/DDBJ whole genome shotgun (WGS) entry which is preliminary data.</text>
</comment>
<protein>
    <submittedName>
        <fullName evidence="1">Uncharacterized protein</fullName>
    </submittedName>
</protein>
<name>A0ABY0IM29_9RHOO</name>
<accession>A0ABY0IM29</accession>
<evidence type="ECO:0000313" key="1">
    <source>
        <dbReference type="EMBL" id="RZT76255.1"/>
    </source>
</evidence>
<gene>
    <name evidence="1" type="ORF">EV678_2129</name>
</gene>
<organism evidence="1 2">
    <name type="scientific">Azospira oryzae</name>
    <dbReference type="NCBI Taxonomy" id="146939"/>
    <lineage>
        <taxon>Bacteria</taxon>
        <taxon>Pseudomonadati</taxon>
        <taxon>Pseudomonadota</taxon>
        <taxon>Betaproteobacteria</taxon>
        <taxon>Rhodocyclales</taxon>
        <taxon>Rhodocyclaceae</taxon>
        <taxon>Azospira</taxon>
    </lineage>
</organism>
<reference evidence="1 2" key="1">
    <citation type="submission" date="2019-02" db="EMBL/GenBank/DDBJ databases">
        <title>Genomic Encyclopedia of Type Strains, Phase IV (KMG-IV): sequencing the most valuable type-strain genomes for metagenomic binning, comparative biology and taxonomic classification.</title>
        <authorList>
            <person name="Goeker M."/>
        </authorList>
    </citation>
    <scope>NUCLEOTIDE SEQUENCE [LARGE SCALE GENOMIC DNA]</scope>
    <source>
        <strain evidence="1 2">DSM 21223</strain>
    </source>
</reference>